<reference evidence="2" key="1">
    <citation type="submission" date="2014-02" db="EMBL/GenBank/DDBJ databases">
        <authorList>
            <person name="Gan H."/>
        </authorList>
    </citation>
    <scope>NUCLEOTIDE SEQUENCE [LARGE SCALE GENOMIC DNA]</scope>
    <source>
        <strain evidence="2">S1</strain>
    </source>
</reference>
<keyword evidence="2" id="KW-1185">Reference proteome</keyword>
<gene>
    <name evidence="1" type="ORF">BN948_03990</name>
</gene>
<dbReference type="Proteomes" id="UP000028878">
    <property type="component" value="Unassembled WGS sequence"/>
</dbReference>
<accession>A0A1L1PY75</accession>
<proteinExistence type="predicted"/>
<sequence length="139" mass="15779">MRQVLASGVMQRLGIRSTTRMSDEQMDSDIDSEIMPTTIAADYETLINECFHVLGLTPDIVRISVRPVGFSPAGVEIYAAFIKVLRWEPNVIQMLNRLPYFEKKIDKRIRLSNLLRYSGFAGLWFRTPATVEGFATAVH</sequence>
<protein>
    <submittedName>
        <fullName evidence="1">Uncharacterized protein</fullName>
    </submittedName>
</protein>
<organism evidence="1 2">
    <name type="scientific">Hydrogenophaga intermedia</name>
    <dbReference type="NCBI Taxonomy" id="65786"/>
    <lineage>
        <taxon>Bacteria</taxon>
        <taxon>Pseudomonadati</taxon>
        <taxon>Pseudomonadota</taxon>
        <taxon>Betaproteobacteria</taxon>
        <taxon>Burkholderiales</taxon>
        <taxon>Comamonadaceae</taxon>
        <taxon>Hydrogenophaga</taxon>
    </lineage>
</organism>
<dbReference type="EMBL" id="CCAE010000046">
    <property type="protein sequence ID" value="CDN89551.1"/>
    <property type="molecule type" value="Genomic_DNA"/>
</dbReference>
<dbReference type="AlphaFoldDB" id="A0A1L1PY75"/>
<name>A0A1L1PY75_HYDIT</name>
<evidence type="ECO:0000313" key="1">
    <source>
        <dbReference type="EMBL" id="CDN89551.1"/>
    </source>
</evidence>
<evidence type="ECO:0000313" key="2">
    <source>
        <dbReference type="Proteomes" id="UP000028878"/>
    </source>
</evidence>
<dbReference type="RefSeq" id="WP_009519854.1">
    <property type="nucleotide sequence ID" value="NZ_CCAE010000046.1"/>
</dbReference>
<reference evidence="2" key="2">
    <citation type="submission" date="2014-11" db="EMBL/GenBank/DDBJ databases">
        <title>Draft genome sequence of Hydrogenophaga intermedia S1.</title>
        <authorList>
            <person name="Gan H.M."/>
            <person name="Chew T.H."/>
            <person name="Stolz A."/>
        </authorList>
    </citation>
    <scope>NUCLEOTIDE SEQUENCE [LARGE SCALE GENOMIC DNA]</scope>
    <source>
        <strain evidence="2">S1</strain>
    </source>
</reference>